<keyword evidence="5 6" id="KW-0472">Membrane</keyword>
<evidence type="ECO:0000313" key="9">
    <source>
        <dbReference type="WBParaSite" id="EVEC_0000473201-mRNA-1"/>
    </source>
</evidence>
<feature type="transmembrane region" description="Helical" evidence="6">
    <location>
        <begin position="177"/>
        <end position="200"/>
    </location>
</feature>
<sequence>MFVKVSQSEKQFIRATADLPQDDLVSVCVDVVEQTVIDTSELEVATVAYMIIFGSTANNLVDGMSNGAAFADSFSRGLSIGIAVIAQQLPQEIGTLAILIKSGLGLKRTLLLALIPNSFSFVGFFLGVMLGESGDTYQTYIFSVSSGMYLYIFLGTLVPEIRDSVNEMIRTDFRESVITTIAQTIGIAVGVSFMLLMSIYGKRIYV</sequence>
<dbReference type="GO" id="GO:0005385">
    <property type="term" value="F:zinc ion transmembrane transporter activity"/>
    <property type="evidence" value="ECO:0007669"/>
    <property type="project" value="TreeGrafter"/>
</dbReference>
<organism evidence="9">
    <name type="scientific">Enterobius vermicularis</name>
    <name type="common">Human pinworm</name>
    <dbReference type="NCBI Taxonomy" id="51028"/>
    <lineage>
        <taxon>Eukaryota</taxon>
        <taxon>Metazoa</taxon>
        <taxon>Ecdysozoa</taxon>
        <taxon>Nematoda</taxon>
        <taxon>Chromadorea</taxon>
        <taxon>Rhabditida</taxon>
        <taxon>Spirurina</taxon>
        <taxon>Oxyuridomorpha</taxon>
        <taxon>Oxyuroidea</taxon>
        <taxon>Oxyuridae</taxon>
        <taxon>Enterobius</taxon>
    </lineage>
</organism>
<dbReference type="Proteomes" id="UP000274131">
    <property type="component" value="Unassembled WGS sequence"/>
</dbReference>
<evidence type="ECO:0000256" key="1">
    <source>
        <dbReference type="ARBA" id="ARBA00004141"/>
    </source>
</evidence>
<comment type="subcellular location">
    <subcellularLocation>
        <location evidence="1">Membrane</location>
        <topology evidence="1">Multi-pass membrane protein</topology>
    </subcellularLocation>
</comment>
<dbReference type="PANTHER" id="PTHR12191:SF32">
    <property type="entry name" value="ZRT (ZRT), IRT- (IRT-) LIKE PROTEIN TRANSPORTER"/>
    <property type="match status" value="1"/>
</dbReference>
<evidence type="ECO:0000256" key="5">
    <source>
        <dbReference type="ARBA" id="ARBA00023136"/>
    </source>
</evidence>
<dbReference type="WBParaSite" id="EVEC_0000473201-mRNA-1">
    <property type="protein sequence ID" value="EVEC_0000473201-mRNA-1"/>
    <property type="gene ID" value="EVEC_0000473201"/>
</dbReference>
<reference evidence="7 8" key="2">
    <citation type="submission" date="2018-10" db="EMBL/GenBank/DDBJ databases">
        <authorList>
            <consortium name="Pathogen Informatics"/>
        </authorList>
    </citation>
    <scope>NUCLEOTIDE SEQUENCE [LARGE SCALE GENOMIC DNA]</scope>
</reference>
<dbReference type="GO" id="GO:0030003">
    <property type="term" value="P:intracellular monoatomic cation homeostasis"/>
    <property type="evidence" value="ECO:0007669"/>
    <property type="project" value="TreeGrafter"/>
</dbReference>
<reference evidence="9" key="1">
    <citation type="submission" date="2017-02" db="UniProtKB">
        <authorList>
            <consortium name="WormBaseParasite"/>
        </authorList>
    </citation>
    <scope>IDENTIFICATION</scope>
</reference>
<evidence type="ECO:0000256" key="2">
    <source>
        <dbReference type="ARBA" id="ARBA00006939"/>
    </source>
</evidence>
<dbReference type="AlphaFoldDB" id="A0A0N4V3T6"/>
<evidence type="ECO:0000256" key="6">
    <source>
        <dbReference type="SAM" id="Phobius"/>
    </source>
</evidence>
<accession>A0A0N4V3T6</accession>
<dbReference type="PANTHER" id="PTHR12191">
    <property type="entry name" value="SOLUTE CARRIER FAMILY 39"/>
    <property type="match status" value="1"/>
</dbReference>
<feature type="transmembrane region" description="Helical" evidence="6">
    <location>
        <begin position="137"/>
        <end position="157"/>
    </location>
</feature>
<proteinExistence type="inferred from homology"/>
<dbReference type="InterPro" id="IPR050799">
    <property type="entry name" value="ZIP_Transporter"/>
</dbReference>
<evidence type="ECO:0000256" key="4">
    <source>
        <dbReference type="ARBA" id="ARBA00022989"/>
    </source>
</evidence>
<dbReference type="GO" id="GO:0140410">
    <property type="term" value="F:monoatomic cation:bicarbonate symporter activity"/>
    <property type="evidence" value="ECO:0007669"/>
    <property type="project" value="TreeGrafter"/>
</dbReference>
<gene>
    <name evidence="7" type="ORF">EVEC_LOCUS4440</name>
</gene>
<evidence type="ECO:0000256" key="3">
    <source>
        <dbReference type="ARBA" id="ARBA00022692"/>
    </source>
</evidence>
<evidence type="ECO:0000313" key="8">
    <source>
        <dbReference type="Proteomes" id="UP000274131"/>
    </source>
</evidence>
<keyword evidence="4 6" id="KW-1133">Transmembrane helix</keyword>
<feature type="transmembrane region" description="Helical" evidence="6">
    <location>
        <begin position="110"/>
        <end position="131"/>
    </location>
</feature>
<protein>
    <submittedName>
        <fullName evidence="9">Zinc/iron permease</fullName>
    </submittedName>
</protein>
<dbReference type="Pfam" id="PF02535">
    <property type="entry name" value="Zip"/>
    <property type="match status" value="1"/>
</dbReference>
<keyword evidence="8" id="KW-1185">Reference proteome</keyword>
<comment type="similarity">
    <text evidence="2">Belongs to the ZIP transporter (TC 2.A.5) family.</text>
</comment>
<name>A0A0N4V3T6_ENTVE</name>
<keyword evidence="3 6" id="KW-0812">Transmembrane</keyword>
<dbReference type="OrthoDB" id="200954at2759"/>
<dbReference type="GO" id="GO:0071578">
    <property type="term" value="P:zinc ion import across plasma membrane"/>
    <property type="evidence" value="ECO:0007669"/>
    <property type="project" value="TreeGrafter"/>
</dbReference>
<dbReference type="EMBL" id="UXUI01007857">
    <property type="protein sequence ID" value="VDD89689.1"/>
    <property type="molecule type" value="Genomic_DNA"/>
</dbReference>
<evidence type="ECO:0000313" key="7">
    <source>
        <dbReference type="EMBL" id="VDD89689.1"/>
    </source>
</evidence>
<dbReference type="GO" id="GO:0005886">
    <property type="term" value="C:plasma membrane"/>
    <property type="evidence" value="ECO:0007669"/>
    <property type="project" value="TreeGrafter"/>
</dbReference>
<dbReference type="InterPro" id="IPR003689">
    <property type="entry name" value="ZIP"/>
</dbReference>